<dbReference type="GeneID" id="106661781"/>
<dbReference type="RefSeq" id="XP_014240894.1">
    <property type="nucleotide sequence ID" value="XM_014385408.2"/>
</dbReference>
<comment type="similarity">
    <text evidence="2 11">Belongs to the UQCR10/QCR9 family.</text>
</comment>
<keyword evidence="10" id="KW-0472">Membrane</keyword>
<keyword evidence="6 11" id="KW-0999">Mitochondrion inner membrane</keyword>
<evidence type="ECO:0000256" key="7">
    <source>
        <dbReference type="ARBA" id="ARBA00022982"/>
    </source>
</evidence>
<evidence type="ECO:0000256" key="11">
    <source>
        <dbReference type="RuleBase" id="RU368056"/>
    </source>
</evidence>
<keyword evidence="4 11" id="KW-0679">Respiratory chain</keyword>
<name>A0A8I6RBR5_CIMLE</name>
<evidence type="ECO:0000256" key="8">
    <source>
        <dbReference type="ARBA" id="ARBA00022989"/>
    </source>
</evidence>
<reference evidence="12" key="1">
    <citation type="submission" date="2022-01" db="UniProtKB">
        <authorList>
            <consortium name="EnsemblMetazoa"/>
        </authorList>
    </citation>
    <scope>IDENTIFICATION</scope>
</reference>
<evidence type="ECO:0000256" key="2">
    <source>
        <dbReference type="ARBA" id="ARBA00007856"/>
    </source>
</evidence>
<dbReference type="GO" id="GO:0045275">
    <property type="term" value="C:respiratory chain complex III"/>
    <property type="evidence" value="ECO:0007669"/>
    <property type="project" value="UniProtKB-UniRule"/>
</dbReference>
<dbReference type="OrthoDB" id="44067at2759"/>
<keyword evidence="5" id="KW-0812">Transmembrane</keyword>
<dbReference type="FunFam" id="1.20.5.260:FF:000001">
    <property type="entry name" value="Cytochrome b-c1 complex subunit 9"/>
    <property type="match status" value="1"/>
</dbReference>
<evidence type="ECO:0000256" key="10">
    <source>
        <dbReference type="ARBA" id="ARBA00023136"/>
    </source>
</evidence>
<evidence type="ECO:0000313" key="12">
    <source>
        <dbReference type="EnsemblMetazoa" id="XP_014240894.1"/>
    </source>
</evidence>
<organism evidence="12 13">
    <name type="scientific">Cimex lectularius</name>
    <name type="common">Bed bug</name>
    <name type="synonym">Acanthia lectularia</name>
    <dbReference type="NCBI Taxonomy" id="79782"/>
    <lineage>
        <taxon>Eukaryota</taxon>
        <taxon>Metazoa</taxon>
        <taxon>Ecdysozoa</taxon>
        <taxon>Arthropoda</taxon>
        <taxon>Hexapoda</taxon>
        <taxon>Insecta</taxon>
        <taxon>Pterygota</taxon>
        <taxon>Neoptera</taxon>
        <taxon>Paraneoptera</taxon>
        <taxon>Hemiptera</taxon>
        <taxon>Heteroptera</taxon>
        <taxon>Panheteroptera</taxon>
        <taxon>Cimicomorpha</taxon>
        <taxon>Cimicidae</taxon>
        <taxon>Cimex</taxon>
    </lineage>
</organism>
<evidence type="ECO:0000256" key="4">
    <source>
        <dbReference type="ARBA" id="ARBA00022660"/>
    </source>
</evidence>
<dbReference type="InterPro" id="IPR036656">
    <property type="entry name" value="QCR9_sf"/>
</dbReference>
<dbReference type="CTD" id="45401"/>
<comment type="subcellular location">
    <subcellularLocation>
        <location evidence="1 11">Mitochondrion inner membrane</location>
        <topology evidence="1 11">Single-pass membrane protein</topology>
    </subcellularLocation>
</comment>
<keyword evidence="13" id="KW-1185">Reference proteome</keyword>
<comment type="subunit">
    <text evidence="11">Component of the ubiquinol-cytochrome c oxidoreductase (cytochrome b-c1 complex, complex III, CIII), a multisubunit enzyme composed of 3 respiratory subunits cytochrome b, cytochrome c1 and Rieske protein, 2 core protein subunits, and additional low-molecular weight protein subunits.</text>
</comment>
<dbReference type="Proteomes" id="UP000494040">
    <property type="component" value="Unassembled WGS sequence"/>
</dbReference>
<evidence type="ECO:0000256" key="1">
    <source>
        <dbReference type="ARBA" id="ARBA00004434"/>
    </source>
</evidence>
<dbReference type="EnsemblMetazoa" id="XM_014385408.2">
    <property type="protein sequence ID" value="XP_014240894.1"/>
    <property type="gene ID" value="LOC106661781"/>
</dbReference>
<comment type="function">
    <text evidence="11">Component of the ubiquinol-cytochrome c oxidoreductase, a multisubunit transmembrane complex that is part of the mitochondrial electron transport chain which drives oxidative phosphorylation. The complex plays an important role in the uptake of multiple carbon sources present in different host niches.</text>
</comment>
<dbReference type="KEGG" id="clec:106661781"/>
<dbReference type="GO" id="GO:0006122">
    <property type="term" value="P:mitochondrial electron transport, ubiquinol to cytochrome c"/>
    <property type="evidence" value="ECO:0007669"/>
    <property type="project" value="UniProtKB-UniRule"/>
</dbReference>
<keyword evidence="9 11" id="KW-0496">Mitochondrion</keyword>
<accession>A0A8I6RBR5</accession>
<sequence>MGLTSRLYNTVFKRSSTYAVVVVVGAFFFERTFDLFTDYYFENKNQGKLWKHIKQNYETSS</sequence>
<dbReference type="PANTHER" id="PTHR12980">
    <property type="entry name" value="UBIQUINOL-CYTOCHROME C REDUCTASE COMPLEX, SUBUNIT X"/>
    <property type="match status" value="1"/>
</dbReference>
<protein>
    <recommendedName>
        <fullName evidence="11">Complex III subunit 9</fullName>
    </recommendedName>
</protein>
<proteinExistence type="inferred from homology"/>
<dbReference type="InterPro" id="IPR008027">
    <property type="entry name" value="QCR9"/>
</dbReference>
<keyword evidence="7 11" id="KW-0249">Electron transport</keyword>
<keyword evidence="3 11" id="KW-0813">Transport</keyword>
<evidence type="ECO:0000256" key="9">
    <source>
        <dbReference type="ARBA" id="ARBA00023128"/>
    </source>
</evidence>
<evidence type="ECO:0000313" key="13">
    <source>
        <dbReference type="Proteomes" id="UP000494040"/>
    </source>
</evidence>
<dbReference type="AlphaFoldDB" id="A0A8I6RBR5"/>
<evidence type="ECO:0000256" key="3">
    <source>
        <dbReference type="ARBA" id="ARBA00022448"/>
    </source>
</evidence>
<dbReference type="OMA" id="IKHKYEV"/>
<evidence type="ECO:0000256" key="6">
    <source>
        <dbReference type="ARBA" id="ARBA00022792"/>
    </source>
</evidence>
<dbReference type="GO" id="GO:0005743">
    <property type="term" value="C:mitochondrial inner membrane"/>
    <property type="evidence" value="ECO:0007669"/>
    <property type="project" value="UniProtKB-SubCell"/>
</dbReference>
<dbReference type="PANTHER" id="PTHR12980:SF0">
    <property type="entry name" value="CYTOCHROME B-C1 COMPLEX SUBUNIT 9"/>
    <property type="match status" value="1"/>
</dbReference>
<dbReference type="Pfam" id="PF05365">
    <property type="entry name" value="UCR_UQCRX_QCR9"/>
    <property type="match status" value="1"/>
</dbReference>
<evidence type="ECO:0000256" key="5">
    <source>
        <dbReference type="ARBA" id="ARBA00022692"/>
    </source>
</evidence>
<keyword evidence="8" id="KW-1133">Transmembrane helix</keyword>
<dbReference type="Gene3D" id="1.20.5.260">
    <property type="entry name" value="Cytochrome b-c1 complex subunit 9"/>
    <property type="match status" value="1"/>
</dbReference>
<dbReference type="SUPFAM" id="SSF81514">
    <property type="entry name" value="Subunit X (non-heme 7 kDa protein) of cytochrome bc1 complex (Ubiquinol-cytochrome c reductase)"/>
    <property type="match status" value="1"/>
</dbReference>